<dbReference type="PANTHER" id="PTHR46266:SF4">
    <property type="entry name" value="TRANSCRIPTION FACTOR TT8"/>
    <property type="match status" value="1"/>
</dbReference>
<dbReference type="InterPro" id="IPR036638">
    <property type="entry name" value="HLH_DNA-bd_sf"/>
</dbReference>
<dbReference type="PROSITE" id="PS50888">
    <property type="entry name" value="BHLH"/>
    <property type="match status" value="1"/>
</dbReference>
<proteinExistence type="predicted"/>
<gene>
    <name evidence="3" type="ORF">NEMBOFW57_002443</name>
</gene>
<protein>
    <recommendedName>
        <fullName evidence="2">BHLH domain-containing protein</fullName>
    </recommendedName>
</protein>
<feature type="compositionally biased region" description="Low complexity" evidence="1">
    <location>
        <begin position="103"/>
        <end position="126"/>
    </location>
</feature>
<feature type="compositionally biased region" description="Polar residues" evidence="1">
    <location>
        <begin position="1"/>
        <end position="15"/>
    </location>
</feature>
<feature type="compositionally biased region" description="Gly residues" evidence="1">
    <location>
        <begin position="411"/>
        <end position="421"/>
    </location>
</feature>
<dbReference type="EMBL" id="JAHCVI010000001">
    <property type="protein sequence ID" value="KAG7292408.1"/>
    <property type="molecule type" value="Genomic_DNA"/>
</dbReference>
<dbReference type="Pfam" id="PF00010">
    <property type="entry name" value="HLH"/>
    <property type="match status" value="1"/>
</dbReference>
<evidence type="ECO:0000259" key="2">
    <source>
        <dbReference type="PROSITE" id="PS50888"/>
    </source>
</evidence>
<reference evidence="3" key="1">
    <citation type="submission" date="2023-02" db="EMBL/GenBank/DDBJ databases">
        <authorList>
            <person name="Palmer J.M."/>
        </authorList>
    </citation>
    <scope>NUCLEOTIDE SEQUENCE</scope>
    <source>
        <strain evidence="3">FW57</strain>
    </source>
</reference>
<feature type="compositionally biased region" description="Polar residues" evidence="1">
    <location>
        <begin position="226"/>
        <end position="237"/>
    </location>
</feature>
<evidence type="ECO:0000313" key="4">
    <source>
        <dbReference type="Proteomes" id="UP001197093"/>
    </source>
</evidence>
<feature type="domain" description="BHLH" evidence="2">
    <location>
        <begin position="143"/>
        <end position="193"/>
    </location>
</feature>
<feature type="compositionally biased region" description="Low complexity" evidence="1">
    <location>
        <begin position="642"/>
        <end position="652"/>
    </location>
</feature>
<organism evidence="3 4">
    <name type="scientific">Staphylotrichum longicolle</name>
    <dbReference type="NCBI Taxonomy" id="669026"/>
    <lineage>
        <taxon>Eukaryota</taxon>
        <taxon>Fungi</taxon>
        <taxon>Dikarya</taxon>
        <taxon>Ascomycota</taxon>
        <taxon>Pezizomycotina</taxon>
        <taxon>Sordariomycetes</taxon>
        <taxon>Sordariomycetidae</taxon>
        <taxon>Sordariales</taxon>
        <taxon>Chaetomiaceae</taxon>
        <taxon>Staphylotrichum</taxon>
    </lineage>
</organism>
<dbReference type="InterPro" id="IPR011598">
    <property type="entry name" value="bHLH_dom"/>
</dbReference>
<dbReference type="SMART" id="SM00353">
    <property type="entry name" value="HLH"/>
    <property type="match status" value="1"/>
</dbReference>
<feature type="compositionally biased region" description="Low complexity" evidence="1">
    <location>
        <begin position="324"/>
        <end position="333"/>
    </location>
</feature>
<feature type="compositionally biased region" description="Low complexity" evidence="1">
    <location>
        <begin position="499"/>
        <end position="513"/>
    </location>
</feature>
<dbReference type="PANTHER" id="PTHR46266">
    <property type="entry name" value="TRANSCRIPTION FACTOR TT8"/>
    <property type="match status" value="1"/>
</dbReference>
<evidence type="ECO:0000313" key="3">
    <source>
        <dbReference type="EMBL" id="KAG7292408.1"/>
    </source>
</evidence>
<dbReference type="GO" id="GO:0046983">
    <property type="term" value="F:protein dimerization activity"/>
    <property type="evidence" value="ECO:0007669"/>
    <property type="project" value="InterPro"/>
</dbReference>
<feature type="region of interest" description="Disordered" evidence="1">
    <location>
        <begin position="211"/>
        <end position="333"/>
    </location>
</feature>
<sequence>MPRTQLPTPASSTDIKGQDGSKMASLQLAFELPPPAVTGDGASNLPSTTSATLYPAQVSETVKSRRRSSAANPPKDQFALPPPPTRSRKIIQMKPREDPSPETPASSSKATSKSGTGSSSTTAAAGSKRKQPSATSAAGRKIARKTAHSLIERRRRSKMNEEFAVLKDLIPACTGEMHKLAILQASIEYVRYLEDCITKLKAQCGSDAIPNPDPSLSALPSPSLGDTYNNSGNNPNRTYLPPSRGSHSPDMEMDLDMPPATTTSTTSNTPSPSLHGSSTSNTHTPTHTPQTATFHPSAMTHSRHPSISPALRPQQQDRHNSYHSSTSSSSTSNSAAAASAAAAAAAAALLVSPALRPLSDNSNSSRHNSYSSISSEYRLHGVGGQGQGYTTSATTSPFFGPQLHHQQQQHYGGGGGGGGSGYASALTSPALPPLRERDGNGSMDQEATAALLLLNQMDRRGVVTSAPFKPRFSPVAQQLTLDSPTLGHRRQPTPPKPAAPGSSSSSTSRNSPPVRTVFSSSTASPRPLRLVEEQQQHTRKKRRPPVFYAQSSHTRVQSCTHITIRQDYHVLTTTHNMASNPNPAVMPKVVAPLPSLPGTAVRPEGSNNKDRLLADLRRQLDDSASDVSSVDSRGRRRRRNRQQQQQQQLAQAGGLGGPTVIPRLAETKPVRLQLGLNLDVEVELKARLQGDVSLTLL</sequence>
<feature type="compositionally biased region" description="Low complexity" evidence="1">
    <location>
        <begin position="397"/>
        <end position="410"/>
    </location>
</feature>
<dbReference type="AlphaFoldDB" id="A0AAD4F2Z1"/>
<dbReference type="SUPFAM" id="SSF47459">
    <property type="entry name" value="HLH, helix-loop-helix DNA-binding domain"/>
    <property type="match status" value="1"/>
</dbReference>
<comment type="caution">
    <text evidence="3">The sequence shown here is derived from an EMBL/GenBank/DDBJ whole genome shotgun (WGS) entry which is preliminary data.</text>
</comment>
<feature type="compositionally biased region" description="Low complexity" evidence="1">
    <location>
        <begin position="214"/>
        <end position="224"/>
    </location>
</feature>
<feature type="region of interest" description="Disordered" evidence="1">
    <location>
        <begin position="383"/>
        <end position="442"/>
    </location>
</feature>
<feature type="region of interest" description="Disordered" evidence="1">
    <location>
        <begin position="1"/>
        <end position="143"/>
    </location>
</feature>
<name>A0AAD4F2Z1_9PEZI</name>
<keyword evidence="4" id="KW-1185">Reference proteome</keyword>
<feature type="compositionally biased region" description="Low complexity" evidence="1">
    <location>
        <begin position="258"/>
        <end position="296"/>
    </location>
</feature>
<feature type="region of interest" description="Disordered" evidence="1">
    <location>
        <begin position="619"/>
        <end position="658"/>
    </location>
</feature>
<dbReference type="Proteomes" id="UP001197093">
    <property type="component" value="Unassembled WGS sequence"/>
</dbReference>
<dbReference type="Gene3D" id="4.10.280.10">
    <property type="entry name" value="Helix-loop-helix DNA-binding domain"/>
    <property type="match status" value="1"/>
</dbReference>
<accession>A0AAD4F2Z1</accession>
<feature type="region of interest" description="Disordered" evidence="1">
    <location>
        <begin position="484"/>
        <end position="556"/>
    </location>
</feature>
<evidence type="ECO:0000256" key="1">
    <source>
        <dbReference type="SAM" id="MobiDB-lite"/>
    </source>
</evidence>